<proteinExistence type="predicted"/>
<gene>
    <name evidence="2" type="ORF">AVEN_220715_1</name>
    <name evidence="1" type="ORF">AVEN_245689_1</name>
</gene>
<evidence type="ECO:0000313" key="3">
    <source>
        <dbReference type="Proteomes" id="UP000499080"/>
    </source>
</evidence>
<keyword evidence="3" id="KW-1185">Reference proteome</keyword>
<name>A0A4Y2SII8_ARAVE</name>
<dbReference type="EMBL" id="BGPR01021929">
    <property type="protein sequence ID" value="GBN87703.1"/>
    <property type="molecule type" value="Genomic_DNA"/>
</dbReference>
<comment type="caution">
    <text evidence="1">The sequence shown here is derived from an EMBL/GenBank/DDBJ whole genome shotgun (WGS) entry which is preliminary data.</text>
</comment>
<accession>A0A4Y2SII8</accession>
<reference evidence="1 3" key="1">
    <citation type="journal article" date="2019" name="Sci. Rep.">
        <title>Orb-weaving spider Araneus ventricosus genome elucidates the spidroin gene catalogue.</title>
        <authorList>
            <person name="Kono N."/>
            <person name="Nakamura H."/>
            <person name="Ohtoshi R."/>
            <person name="Moran D.A.P."/>
            <person name="Shinohara A."/>
            <person name="Yoshida Y."/>
            <person name="Fujiwara M."/>
            <person name="Mori M."/>
            <person name="Tomita M."/>
            <person name="Arakawa K."/>
        </authorList>
    </citation>
    <scope>NUCLEOTIDE SEQUENCE [LARGE SCALE GENOMIC DNA]</scope>
</reference>
<dbReference type="EMBL" id="BGPR01021928">
    <property type="protein sequence ID" value="GBN87701.1"/>
    <property type="molecule type" value="Genomic_DNA"/>
</dbReference>
<dbReference type="AlphaFoldDB" id="A0A4Y2SII8"/>
<evidence type="ECO:0000313" key="1">
    <source>
        <dbReference type="EMBL" id="GBN87701.1"/>
    </source>
</evidence>
<protein>
    <submittedName>
        <fullName evidence="1">Uncharacterized protein</fullName>
    </submittedName>
</protein>
<evidence type="ECO:0000313" key="2">
    <source>
        <dbReference type="EMBL" id="GBN87703.1"/>
    </source>
</evidence>
<sequence>MVSEPGRKTLYSLVSLYSTLFIAIPFRQVIRDSSTLYHLPSTTSPSDPRCPSAVFSDFVCETRTPSLPLTHAHAGTYSRCTYGQKSKWSDG</sequence>
<organism evidence="1 3">
    <name type="scientific">Araneus ventricosus</name>
    <name type="common">Orbweaver spider</name>
    <name type="synonym">Epeira ventricosa</name>
    <dbReference type="NCBI Taxonomy" id="182803"/>
    <lineage>
        <taxon>Eukaryota</taxon>
        <taxon>Metazoa</taxon>
        <taxon>Ecdysozoa</taxon>
        <taxon>Arthropoda</taxon>
        <taxon>Chelicerata</taxon>
        <taxon>Arachnida</taxon>
        <taxon>Araneae</taxon>
        <taxon>Araneomorphae</taxon>
        <taxon>Entelegynae</taxon>
        <taxon>Araneoidea</taxon>
        <taxon>Araneidae</taxon>
        <taxon>Araneus</taxon>
    </lineage>
</organism>
<dbReference type="Proteomes" id="UP000499080">
    <property type="component" value="Unassembled WGS sequence"/>
</dbReference>